<reference evidence="6" key="1">
    <citation type="submission" date="2018-09" db="EMBL/GenBank/DDBJ databases">
        <title>Murine metabolic-syndrome-specific gut microbial biobank.</title>
        <authorList>
            <person name="Liu C."/>
        </authorList>
    </citation>
    <scope>NUCLEOTIDE SEQUENCE</scope>
    <source>
        <strain evidence="6">D42-62</strain>
    </source>
</reference>
<gene>
    <name evidence="6" type="ORF">D5281_19655</name>
</gene>
<accession>A0A9X5BIS4</accession>
<evidence type="ECO:0000256" key="4">
    <source>
        <dbReference type="ARBA" id="ARBA00022833"/>
    </source>
</evidence>
<evidence type="ECO:0000256" key="1">
    <source>
        <dbReference type="ARBA" id="ARBA00001947"/>
    </source>
</evidence>
<evidence type="ECO:0000256" key="3">
    <source>
        <dbReference type="ARBA" id="ARBA00022801"/>
    </source>
</evidence>
<dbReference type="GO" id="GO:0016787">
    <property type="term" value="F:hydrolase activity"/>
    <property type="evidence" value="ECO:0007669"/>
    <property type="project" value="UniProtKB-KW"/>
</dbReference>
<dbReference type="Pfam" id="PF00753">
    <property type="entry name" value="Lactamase_B"/>
    <property type="match status" value="1"/>
</dbReference>
<name>A0A9X5BIS4_9FIRM</name>
<dbReference type="CDD" id="cd06262">
    <property type="entry name" value="metallo-hydrolase-like_MBL-fold"/>
    <property type="match status" value="1"/>
</dbReference>
<dbReference type="InterPro" id="IPR051453">
    <property type="entry name" value="MBL_Glyoxalase_II"/>
</dbReference>
<evidence type="ECO:0000313" key="7">
    <source>
        <dbReference type="Proteomes" id="UP001154420"/>
    </source>
</evidence>
<comment type="caution">
    <text evidence="6">The sequence shown here is derived from an EMBL/GenBank/DDBJ whole genome shotgun (WGS) entry which is preliminary data.</text>
</comment>
<keyword evidence="7" id="KW-1185">Reference proteome</keyword>
<dbReference type="Gene3D" id="3.60.15.10">
    <property type="entry name" value="Ribonuclease Z/Hydroxyacylglutathione hydrolase-like"/>
    <property type="match status" value="1"/>
</dbReference>
<evidence type="ECO:0000259" key="5">
    <source>
        <dbReference type="SMART" id="SM00849"/>
    </source>
</evidence>
<sequence>MSNLKIGRIVLGVCQTNCYFVYQEGSGNALVFDPADKGEYLYNGLKDKGFTIEAILLTHGHFDHIWGVEALKELSGAKVYAYEEEKEVCENPSVNVSKRVGRPCSVTADIYLKDGEEVTIEGINFKLLATPGHTKGSCCYYFADDKILISGDTLFQESVGRTDLPTGSMSMLVRSVKEKLMPLPEDVKVYPGHGEATTIGYEKQYNPFL</sequence>
<dbReference type="Proteomes" id="UP001154420">
    <property type="component" value="Unassembled WGS sequence"/>
</dbReference>
<dbReference type="SMART" id="SM00849">
    <property type="entry name" value="Lactamase_B"/>
    <property type="match status" value="1"/>
</dbReference>
<evidence type="ECO:0000313" key="6">
    <source>
        <dbReference type="EMBL" id="NBJ94730.1"/>
    </source>
</evidence>
<proteinExistence type="predicted"/>
<protein>
    <submittedName>
        <fullName evidence="6">MBL fold metallo-hydrolase</fullName>
    </submittedName>
</protein>
<dbReference type="AlphaFoldDB" id="A0A9X5BIS4"/>
<evidence type="ECO:0000256" key="2">
    <source>
        <dbReference type="ARBA" id="ARBA00022723"/>
    </source>
</evidence>
<keyword evidence="2" id="KW-0479">Metal-binding</keyword>
<keyword evidence="3" id="KW-0378">Hydrolase</keyword>
<dbReference type="PANTHER" id="PTHR46233">
    <property type="entry name" value="HYDROXYACYLGLUTATHIONE HYDROLASE GLOC"/>
    <property type="match status" value="1"/>
</dbReference>
<dbReference type="EMBL" id="QZDT01000048">
    <property type="protein sequence ID" value="NBJ94730.1"/>
    <property type="molecule type" value="Genomic_DNA"/>
</dbReference>
<dbReference type="SUPFAM" id="SSF56281">
    <property type="entry name" value="Metallo-hydrolase/oxidoreductase"/>
    <property type="match status" value="1"/>
</dbReference>
<dbReference type="InterPro" id="IPR036866">
    <property type="entry name" value="RibonucZ/Hydroxyglut_hydro"/>
</dbReference>
<comment type="cofactor">
    <cofactor evidence="1">
        <name>Zn(2+)</name>
        <dbReference type="ChEBI" id="CHEBI:29105"/>
    </cofactor>
</comment>
<dbReference type="PANTHER" id="PTHR46233:SF3">
    <property type="entry name" value="HYDROXYACYLGLUTATHIONE HYDROLASE GLOC"/>
    <property type="match status" value="1"/>
</dbReference>
<dbReference type="InterPro" id="IPR001279">
    <property type="entry name" value="Metallo-B-lactamas"/>
</dbReference>
<dbReference type="GO" id="GO:0046872">
    <property type="term" value="F:metal ion binding"/>
    <property type="evidence" value="ECO:0007669"/>
    <property type="project" value="UniProtKB-KW"/>
</dbReference>
<organism evidence="6 7">
    <name type="scientific">Parablautia muri</name>
    <dbReference type="NCBI Taxonomy" id="2320879"/>
    <lineage>
        <taxon>Bacteria</taxon>
        <taxon>Bacillati</taxon>
        <taxon>Bacillota</taxon>
        <taxon>Clostridia</taxon>
        <taxon>Lachnospirales</taxon>
        <taxon>Lachnospiraceae</taxon>
        <taxon>Parablautia</taxon>
    </lineage>
</organism>
<keyword evidence="4" id="KW-0862">Zinc</keyword>
<feature type="domain" description="Metallo-beta-lactamase" evidence="5">
    <location>
        <begin position="15"/>
        <end position="193"/>
    </location>
</feature>